<dbReference type="FunFam" id="3.40.50.300:FF:000429">
    <property type="entry name" value="Preprotein translocase subunit SecA"/>
    <property type="match status" value="1"/>
</dbReference>
<keyword evidence="10 15" id="KW-0653">Protein transport</keyword>
<accession>A0A060LZN0</accession>
<comment type="subcellular location">
    <subcellularLocation>
        <location evidence="15">Cell membrane</location>
        <topology evidence="15">Peripheral membrane protein</topology>
        <orientation evidence="15">Cytoplasmic side</orientation>
    </subcellularLocation>
    <subcellularLocation>
        <location evidence="15">Cytoplasm</location>
    </subcellularLocation>
    <text evidence="15">Distribution is 50-50.</text>
</comment>
<dbReference type="PANTHER" id="PTHR30612:SF0">
    <property type="entry name" value="CHLOROPLAST PROTEIN-TRANSPORTING ATPASE"/>
    <property type="match status" value="1"/>
</dbReference>
<keyword evidence="6" id="KW-0479">Metal-binding</keyword>
<dbReference type="InterPro" id="IPR004027">
    <property type="entry name" value="SEC_C_motif"/>
</dbReference>
<keyword evidence="11 15" id="KW-1278">Translocase</keyword>
<keyword evidence="5 15" id="KW-0963">Cytoplasm</keyword>
<dbReference type="EC" id="7.4.2.8" evidence="15"/>
<feature type="domain" description="Helicase C-terminal" evidence="20">
    <location>
        <begin position="418"/>
        <end position="578"/>
    </location>
</feature>
<dbReference type="SMART" id="SM00958">
    <property type="entry name" value="SecA_PP_bind"/>
    <property type="match status" value="1"/>
</dbReference>
<dbReference type="PROSITE" id="PS51194">
    <property type="entry name" value="HELICASE_CTER"/>
    <property type="match status" value="1"/>
</dbReference>
<keyword evidence="9 15" id="KW-0067">ATP-binding</keyword>
<dbReference type="PROSITE" id="PS51196">
    <property type="entry name" value="SECA_MOTOR_DEAD"/>
    <property type="match status" value="1"/>
</dbReference>
<reference evidence="22 23" key="1">
    <citation type="journal article" date="2014" name="Gene">
        <title>A comparative genomic analysis of the alkalitolerant soil bacterium Bacillus lehensis G1.</title>
        <authorList>
            <person name="Noor Y.M."/>
            <person name="Samsulrizal N.H."/>
            <person name="Jema'on N.A."/>
            <person name="Low K.O."/>
            <person name="Ramli A.N."/>
            <person name="Alias N.I."/>
            <person name="Damis S.I."/>
            <person name="Fuzi S.F."/>
            <person name="Isa M.N."/>
            <person name="Murad A.M."/>
            <person name="Raih M.F."/>
            <person name="Bakar F.D."/>
            <person name="Najimudin N."/>
            <person name="Mahadi N.M."/>
            <person name="Illias R.M."/>
        </authorList>
    </citation>
    <scope>NUCLEOTIDE SEQUENCE [LARGE SCALE GENOMIC DNA]</scope>
    <source>
        <strain evidence="22 23">G1</strain>
    </source>
</reference>
<evidence type="ECO:0000256" key="13">
    <source>
        <dbReference type="ARBA" id="ARBA00023136"/>
    </source>
</evidence>
<dbReference type="InterPro" id="IPR001650">
    <property type="entry name" value="Helicase_C-like"/>
</dbReference>
<dbReference type="GO" id="GO:0006605">
    <property type="term" value="P:protein targeting"/>
    <property type="evidence" value="ECO:0007669"/>
    <property type="project" value="UniProtKB-UniRule"/>
</dbReference>
<dbReference type="Gene3D" id="3.40.50.300">
    <property type="entry name" value="P-loop containing nucleotide triphosphate hydrolases"/>
    <property type="match status" value="3"/>
</dbReference>
<evidence type="ECO:0000259" key="19">
    <source>
        <dbReference type="PROSITE" id="PS51192"/>
    </source>
</evidence>
<dbReference type="Gene3D" id="3.90.1440.10">
    <property type="entry name" value="SecA, preprotein cross-linking domain"/>
    <property type="match status" value="1"/>
</dbReference>
<evidence type="ECO:0000256" key="5">
    <source>
        <dbReference type="ARBA" id="ARBA00022490"/>
    </source>
</evidence>
<evidence type="ECO:0000256" key="12">
    <source>
        <dbReference type="ARBA" id="ARBA00023010"/>
    </source>
</evidence>
<evidence type="ECO:0000256" key="3">
    <source>
        <dbReference type="ARBA" id="ARBA00022448"/>
    </source>
</evidence>
<dbReference type="PRINTS" id="PR00906">
    <property type="entry name" value="SECA"/>
</dbReference>
<keyword evidence="12 15" id="KW-0811">Translocation</keyword>
<feature type="coiled-coil region" evidence="17">
    <location>
        <begin position="13"/>
        <end position="40"/>
    </location>
</feature>
<dbReference type="InterPro" id="IPR011115">
    <property type="entry name" value="SecA_DEAD"/>
</dbReference>
<dbReference type="SUPFAM" id="SSF81767">
    <property type="entry name" value="Pre-protein crosslinking domain of SecA"/>
    <property type="match status" value="1"/>
</dbReference>
<dbReference type="Pfam" id="PF01043">
    <property type="entry name" value="SecA_PP_bind"/>
    <property type="match status" value="1"/>
</dbReference>
<dbReference type="GO" id="GO:0008564">
    <property type="term" value="F:protein-exporting ATPase activity"/>
    <property type="evidence" value="ECO:0007669"/>
    <property type="project" value="UniProtKB-EC"/>
</dbReference>
<dbReference type="FunFam" id="3.90.1440.10:FF:000001">
    <property type="entry name" value="Preprotein translocase subunit SecA"/>
    <property type="match status" value="1"/>
</dbReference>
<dbReference type="GO" id="GO:0005524">
    <property type="term" value="F:ATP binding"/>
    <property type="evidence" value="ECO:0007669"/>
    <property type="project" value="UniProtKB-UniRule"/>
</dbReference>
<dbReference type="FunFam" id="1.10.3060.10:FF:000002">
    <property type="entry name" value="Preprotein translocase subunit SecA"/>
    <property type="match status" value="1"/>
</dbReference>
<feature type="binding site" evidence="15">
    <location>
        <begin position="104"/>
        <end position="108"/>
    </location>
    <ligand>
        <name>ATP</name>
        <dbReference type="ChEBI" id="CHEBI:30616"/>
    </ligand>
</feature>
<dbReference type="GO" id="GO:0065002">
    <property type="term" value="P:intracellular protein transmembrane transport"/>
    <property type="evidence" value="ECO:0007669"/>
    <property type="project" value="UniProtKB-UniRule"/>
</dbReference>
<evidence type="ECO:0000256" key="7">
    <source>
        <dbReference type="ARBA" id="ARBA00022741"/>
    </source>
</evidence>
<keyword evidence="23" id="KW-1185">Reference proteome</keyword>
<keyword evidence="3 15" id="KW-0813">Transport</keyword>
<dbReference type="Gene3D" id="1.10.3060.10">
    <property type="entry name" value="Helical scaffold and wing domains of SecA"/>
    <property type="match status" value="1"/>
</dbReference>
<evidence type="ECO:0000256" key="18">
    <source>
        <dbReference type="SAM" id="MobiDB-lite"/>
    </source>
</evidence>
<keyword evidence="7 15" id="KW-0547">Nucleotide-binding</keyword>
<evidence type="ECO:0000259" key="21">
    <source>
        <dbReference type="PROSITE" id="PS51196"/>
    </source>
</evidence>
<evidence type="ECO:0000256" key="6">
    <source>
        <dbReference type="ARBA" id="ARBA00022723"/>
    </source>
</evidence>
<organism evidence="22 23">
    <name type="scientific">Shouchella lehensis G1</name>
    <dbReference type="NCBI Taxonomy" id="1246626"/>
    <lineage>
        <taxon>Bacteria</taxon>
        <taxon>Bacillati</taxon>
        <taxon>Bacillota</taxon>
        <taxon>Bacilli</taxon>
        <taxon>Bacillales</taxon>
        <taxon>Bacillaceae</taxon>
        <taxon>Shouchella</taxon>
    </lineage>
</organism>
<dbReference type="SMART" id="SM00957">
    <property type="entry name" value="SecA_DEAD"/>
    <property type="match status" value="1"/>
</dbReference>
<dbReference type="InterPro" id="IPR014018">
    <property type="entry name" value="SecA_motor_DEAD"/>
</dbReference>
<dbReference type="GO" id="GO:0043952">
    <property type="term" value="P:protein transport by the Sec complex"/>
    <property type="evidence" value="ECO:0007669"/>
    <property type="project" value="TreeGrafter"/>
</dbReference>
<dbReference type="HOGENOM" id="CLU_005314_3_0_9"/>
<evidence type="ECO:0000256" key="4">
    <source>
        <dbReference type="ARBA" id="ARBA00022475"/>
    </source>
</evidence>
<evidence type="ECO:0000313" key="23">
    <source>
        <dbReference type="Proteomes" id="UP000027142"/>
    </source>
</evidence>
<evidence type="ECO:0000256" key="14">
    <source>
        <dbReference type="ARBA" id="ARBA00034006"/>
    </source>
</evidence>
<dbReference type="NCBIfam" id="NF006630">
    <property type="entry name" value="PRK09200.1"/>
    <property type="match status" value="1"/>
</dbReference>
<dbReference type="eggNOG" id="COG0653">
    <property type="taxonomic scope" value="Bacteria"/>
</dbReference>
<dbReference type="InterPro" id="IPR011116">
    <property type="entry name" value="SecA_Wing/Scaffold"/>
</dbReference>
<dbReference type="PANTHER" id="PTHR30612">
    <property type="entry name" value="SECA INNER MEMBRANE COMPONENT OF SEC PROTEIN SECRETION SYSTEM"/>
    <property type="match status" value="1"/>
</dbReference>
<dbReference type="InterPro" id="IPR000185">
    <property type="entry name" value="SecA"/>
</dbReference>
<dbReference type="CDD" id="cd17928">
    <property type="entry name" value="DEXDc_SecA"/>
    <property type="match status" value="1"/>
</dbReference>
<dbReference type="Pfam" id="PF21090">
    <property type="entry name" value="P-loop_SecA"/>
    <property type="match status" value="2"/>
</dbReference>
<feature type="domain" description="SecA family profile" evidence="21">
    <location>
        <begin position="2"/>
        <end position="571"/>
    </location>
</feature>
<comment type="catalytic activity">
    <reaction evidence="14 15">
        <text>ATP + H2O + cellular proteinSide 1 = ADP + phosphate + cellular proteinSide 2.</text>
        <dbReference type="EC" id="7.4.2.8"/>
    </reaction>
</comment>
<dbReference type="PROSITE" id="PS01312">
    <property type="entry name" value="SECA"/>
    <property type="match status" value="1"/>
</dbReference>
<dbReference type="STRING" id="1246626.BleG1_3038"/>
<evidence type="ECO:0000313" key="22">
    <source>
        <dbReference type="EMBL" id="AIC95602.1"/>
    </source>
</evidence>
<dbReference type="InterPro" id="IPR020937">
    <property type="entry name" value="SecA_CS"/>
</dbReference>
<dbReference type="GO" id="GO:0031522">
    <property type="term" value="C:cell envelope Sec protein transport complex"/>
    <property type="evidence" value="ECO:0007669"/>
    <property type="project" value="TreeGrafter"/>
</dbReference>
<evidence type="ECO:0000256" key="10">
    <source>
        <dbReference type="ARBA" id="ARBA00022927"/>
    </source>
</evidence>
<dbReference type="PATRIC" id="fig|1246626.3.peg.3030"/>
<dbReference type="InterPro" id="IPR011130">
    <property type="entry name" value="SecA_preprotein_X-link_dom"/>
</dbReference>
<evidence type="ECO:0000256" key="15">
    <source>
        <dbReference type="HAMAP-Rule" id="MF_01382"/>
    </source>
</evidence>
<keyword evidence="17" id="KW-0175">Coiled coil</keyword>
<evidence type="ECO:0000256" key="9">
    <source>
        <dbReference type="ARBA" id="ARBA00022840"/>
    </source>
</evidence>
<gene>
    <name evidence="15" type="primary">secA</name>
    <name evidence="22" type="ORF">BleG1_3038</name>
</gene>
<dbReference type="GO" id="GO:0005829">
    <property type="term" value="C:cytosol"/>
    <property type="evidence" value="ECO:0007669"/>
    <property type="project" value="TreeGrafter"/>
</dbReference>
<evidence type="ECO:0000259" key="20">
    <source>
        <dbReference type="PROSITE" id="PS51194"/>
    </source>
</evidence>
<dbReference type="AlphaFoldDB" id="A0A060LZN0"/>
<dbReference type="InterPro" id="IPR036670">
    <property type="entry name" value="SecA_X-link_sf"/>
</dbReference>
<evidence type="ECO:0000256" key="8">
    <source>
        <dbReference type="ARBA" id="ARBA00022833"/>
    </source>
</evidence>
<comment type="subunit">
    <text evidence="15">Monomer and homodimer. Part of the essential Sec protein translocation apparatus which comprises SecA, SecYEG and auxiliary proteins SecDF. Other proteins may also be involved.</text>
</comment>
<feature type="binding site" evidence="15">
    <location>
        <position position="493"/>
    </location>
    <ligand>
        <name>ATP</name>
        <dbReference type="ChEBI" id="CHEBI:30616"/>
    </ligand>
</feature>
<dbReference type="PROSITE" id="PS51192">
    <property type="entry name" value="HELICASE_ATP_BIND_1"/>
    <property type="match status" value="1"/>
</dbReference>
<dbReference type="RefSeq" id="WP_038482664.1">
    <property type="nucleotide sequence ID" value="NZ_CP003923.1"/>
</dbReference>
<dbReference type="KEGG" id="ble:BleG1_3038"/>
<sequence>MLGLLRKVVGDPAQKQLKKNEKVIDQVEALADEMAKLSDEQLRDKTQEFKRQIEEGISIDEVVVPALATVREAAKRVLNEYPYRVQLLGALALHQGNISEMKTGEGKTLVGTIACYVQALLGKGVHIVTVNNYLASRDLGNYGRVFQFLGLTVGLNENGLSREEKQKAYAADITYSTNNELGFDYLRDNMVLYKDQMVQRPLHFALIDEVDSILIDEARTPLIISGSVERKTKLYGQANTFVRVLKVDEDYTYDEKTKAVQLTDEGVNKAERAFNIDNLYDQKHVSLNHHINQSLKAHVAMHRDADYVVEDGEVVIVDQFTGRLMKGRRYSDGLHQALEAKENLQVQKESITLASITFQNYFRMYQKLAGMTGTAKTEEEEFRNIYGMDVMVIPTNKDVARDDRSDLIYKSMQAKFHAVVNEIAELHKKGQPVLVGTVNVDTSEIVSKMLTKKRIPHHVLNAKNHEREAEIIENAGHKGAVTIATNMAGRGTDIKLGPGVKDLGGLHVLGTERHESRRIDNQLRGRSGRQGDVGSSQFYLSMEDELMRRFGSDNMRNMMERLGMEEDQPIESKLVSRAVETAQKRVEGNNYDARKQILQFDDVMREQREIIYKQRMEVLESENLQSIVKNMLKATVTHVVQTHTPDSLVQEEWDLTAIVTYINGQLLSEGALTEKEIIGLEQEEVIELVTEKVLAAYHEKESEVSPEQMREFEKVIMLRTVDRKWMNHIDQMDQLRQGIHLRAYGQNDPLREYRFEGFNMFEAMIVEIEEEVSMYVMKAEVQQNLQRQEVAQGKAVQPSVNNEQKQAKKKPVRKGEDIGRNDPCICGSGKKYKNCCGANG</sequence>
<dbReference type="SUPFAM" id="SSF81886">
    <property type="entry name" value="Helical scaffold and wing domains of SecA"/>
    <property type="match status" value="1"/>
</dbReference>
<dbReference type="InterPro" id="IPR036266">
    <property type="entry name" value="SecA_Wing/Scaffold_sf"/>
</dbReference>
<feature type="domain" description="Helicase ATP-binding" evidence="19">
    <location>
        <begin position="88"/>
        <end position="246"/>
    </location>
</feature>
<dbReference type="InterPro" id="IPR044722">
    <property type="entry name" value="SecA_SF2_C"/>
</dbReference>
<evidence type="ECO:0000256" key="11">
    <source>
        <dbReference type="ARBA" id="ARBA00022967"/>
    </source>
</evidence>
<keyword evidence="8" id="KW-0862">Zinc</keyword>
<protein>
    <recommendedName>
        <fullName evidence="15 16">Protein translocase subunit SecA</fullName>
        <ecNumber evidence="15">7.4.2.8</ecNumber>
    </recommendedName>
</protein>
<dbReference type="OrthoDB" id="9805579at2"/>
<dbReference type="EMBL" id="CP003923">
    <property type="protein sequence ID" value="AIC95602.1"/>
    <property type="molecule type" value="Genomic_DNA"/>
</dbReference>
<comment type="cofactor">
    <cofactor evidence="1">
        <name>Zn(2+)</name>
        <dbReference type="ChEBI" id="CHEBI:29105"/>
    </cofactor>
</comment>
<keyword evidence="13 15" id="KW-0472">Membrane</keyword>
<dbReference type="NCBIfam" id="TIGR00963">
    <property type="entry name" value="secA"/>
    <property type="match status" value="1"/>
</dbReference>
<name>A0A060LZN0_9BACI</name>
<dbReference type="Pfam" id="PF02810">
    <property type="entry name" value="SEC-C"/>
    <property type="match status" value="1"/>
</dbReference>
<dbReference type="GO" id="GO:0017038">
    <property type="term" value="P:protein import"/>
    <property type="evidence" value="ECO:0007669"/>
    <property type="project" value="InterPro"/>
</dbReference>
<dbReference type="GO" id="GO:0005886">
    <property type="term" value="C:plasma membrane"/>
    <property type="evidence" value="ECO:0007669"/>
    <property type="project" value="UniProtKB-SubCell"/>
</dbReference>
<dbReference type="Proteomes" id="UP000027142">
    <property type="component" value="Chromosome"/>
</dbReference>
<dbReference type="SUPFAM" id="SSF52540">
    <property type="entry name" value="P-loop containing nucleoside triphosphate hydrolases"/>
    <property type="match status" value="2"/>
</dbReference>
<feature type="region of interest" description="Disordered" evidence="18">
    <location>
        <begin position="792"/>
        <end position="823"/>
    </location>
</feature>
<feature type="binding site" evidence="15">
    <location>
        <position position="86"/>
    </location>
    <ligand>
        <name>ATP</name>
        <dbReference type="ChEBI" id="CHEBI:30616"/>
    </ligand>
</feature>
<comment type="similarity">
    <text evidence="2 15 16">Belongs to the SecA family.</text>
</comment>
<keyword evidence="4 15" id="KW-1003">Cell membrane</keyword>
<dbReference type="Pfam" id="PF07516">
    <property type="entry name" value="SecA_SW"/>
    <property type="match status" value="1"/>
</dbReference>
<dbReference type="Pfam" id="PF07517">
    <property type="entry name" value="SecA_DEAD"/>
    <property type="match status" value="1"/>
</dbReference>
<evidence type="ECO:0000256" key="16">
    <source>
        <dbReference type="RuleBase" id="RU003874"/>
    </source>
</evidence>
<evidence type="ECO:0000256" key="2">
    <source>
        <dbReference type="ARBA" id="ARBA00007650"/>
    </source>
</evidence>
<evidence type="ECO:0000256" key="1">
    <source>
        <dbReference type="ARBA" id="ARBA00001947"/>
    </source>
</evidence>
<dbReference type="CDD" id="cd18803">
    <property type="entry name" value="SF2_C_secA"/>
    <property type="match status" value="1"/>
</dbReference>
<dbReference type="HAMAP" id="MF_01382">
    <property type="entry name" value="SecA"/>
    <property type="match status" value="1"/>
</dbReference>
<dbReference type="InterPro" id="IPR027417">
    <property type="entry name" value="P-loop_NTPase"/>
</dbReference>
<proteinExistence type="inferred from homology"/>
<dbReference type="InterPro" id="IPR014001">
    <property type="entry name" value="Helicase_ATP-bd"/>
</dbReference>
<evidence type="ECO:0000256" key="17">
    <source>
        <dbReference type="SAM" id="Coils"/>
    </source>
</evidence>
<comment type="function">
    <text evidence="15">Part of the Sec protein translocase complex. Interacts with the SecYEG preprotein conducting channel. Has a central role in coupling the hydrolysis of ATP to the transfer of proteins into and across the cell membrane, serving as an ATP-driven molecular motor driving the stepwise translocation of polypeptide chains across the membrane.</text>
</comment>
<dbReference type="GO" id="GO:0046872">
    <property type="term" value="F:metal ion binding"/>
    <property type="evidence" value="ECO:0007669"/>
    <property type="project" value="UniProtKB-KW"/>
</dbReference>